<evidence type="ECO:0000256" key="3">
    <source>
        <dbReference type="ARBA" id="ARBA00022989"/>
    </source>
</evidence>
<dbReference type="InterPro" id="IPR007016">
    <property type="entry name" value="O-antigen_ligase-rel_domated"/>
</dbReference>
<feature type="transmembrane region" description="Helical" evidence="6">
    <location>
        <begin position="129"/>
        <end position="150"/>
    </location>
</feature>
<keyword evidence="3 6" id="KW-1133">Transmembrane helix</keyword>
<keyword evidence="2 6" id="KW-0812">Transmembrane</keyword>
<dbReference type="Proteomes" id="UP000183206">
    <property type="component" value="Unassembled WGS sequence"/>
</dbReference>
<feature type="transmembrane region" description="Helical" evidence="6">
    <location>
        <begin position="170"/>
        <end position="193"/>
    </location>
</feature>
<name>A0A1J4VBB7_9BACT</name>
<dbReference type="SUPFAM" id="SSF48452">
    <property type="entry name" value="TPR-like"/>
    <property type="match status" value="1"/>
</dbReference>
<proteinExistence type="predicted"/>
<dbReference type="EMBL" id="MNVO01000011">
    <property type="protein sequence ID" value="OIO33344.1"/>
    <property type="molecule type" value="Genomic_DNA"/>
</dbReference>
<dbReference type="InterPro" id="IPR011990">
    <property type="entry name" value="TPR-like_helical_dom_sf"/>
</dbReference>
<evidence type="ECO:0000256" key="5">
    <source>
        <dbReference type="PROSITE-ProRule" id="PRU00339"/>
    </source>
</evidence>
<dbReference type="Pfam" id="PF04932">
    <property type="entry name" value="Wzy_C"/>
    <property type="match status" value="1"/>
</dbReference>
<feature type="transmembrane region" description="Helical" evidence="6">
    <location>
        <begin position="12"/>
        <end position="34"/>
    </location>
</feature>
<keyword evidence="4 6" id="KW-0472">Membrane</keyword>
<dbReference type="GO" id="GO:0016020">
    <property type="term" value="C:membrane"/>
    <property type="evidence" value="ECO:0007669"/>
    <property type="project" value="UniProtKB-SubCell"/>
</dbReference>
<dbReference type="InterPro" id="IPR019734">
    <property type="entry name" value="TPR_rpt"/>
</dbReference>
<sequence>MNQNKILRNILLGGIFLLPALTPWIVAGNLFFPFITGKAYFFRILTEILFGVWLILMYRDPVYRPRWSLVMWAVAAFIGITLLANLFGANPYRSFWSNYERMEGFITLAHIFAYFIVAGAVVTGEKLWYWFFGVSIGASLLMDIFAFLQLAGELPINQGGVRVDGKLGNAAYLAMYNLFHIFLAAFLLLRAPALNLLKAWKEKNGAHFLFGSLCLVAVVCNTIILYHTATRGAILGLIAGSIVSLVLVAVFEKKNKKLARGSMWAIVVILALVLSFVLFKDASFVRESPVLSRFASISLSETTTKSRFMVWDMAWQGFKEHPILGWGQENFTVVFSKYYDPLMYEQEPWFDRAHNVVLDWLVAGGLLGALSYFFLFVSALYLLWSKSKTFSIVEKSVLSGLFVAYFSHNLFVFDNLVSYILFFSVLAYIHSESVESHGIVALEEKVVVLVRRVKGFFPRYSVAPLVVVLTVFSMYFFNYPSMAANVNLINGLENQKEGPAKNLSYLEKALSYHSFGGTEIAERFSITAYSVLISDKVDDQTKQTFYNDARSALVAQTDQDPNNVRILLFLGTFLDQAGKYDEALVYLERAYALAPKKQAVLFELGNAYIGKKDISNALSVLKTAYDLASDYREARLYYAAAAIHNKDNALADELLAPLADLGPVNDPRIINAYFATGQYGEMIAIYQKLIEKNPDDPQAYLLLASAYLQNSERTKAIVEIQKVINMRPDFKGQGEYYIGEIRAGRNP</sequence>
<keyword evidence="5" id="KW-0802">TPR repeat</keyword>
<feature type="transmembrane region" description="Helical" evidence="6">
    <location>
        <begin position="457"/>
        <end position="477"/>
    </location>
</feature>
<feature type="transmembrane region" description="Helical" evidence="6">
    <location>
        <begin position="232"/>
        <end position="251"/>
    </location>
</feature>
<dbReference type="InterPro" id="IPR051533">
    <property type="entry name" value="WaaL-like"/>
</dbReference>
<dbReference type="STRING" id="1805282.AUJ44_00530"/>
<accession>A0A1J4VBB7</accession>
<dbReference type="PANTHER" id="PTHR37422">
    <property type="entry name" value="TEICHURONIC ACID BIOSYNTHESIS PROTEIN TUAE"/>
    <property type="match status" value="1"/>
</dbReference>
<feature type="transmembrane region" description="Helical" evidence="6">
    <location>
        <begin position="263"/>
        <end position="279"/>
    </location>
</feature>
<feature type="transmembrane region" description="Helical" evidence="6">
    <location>
        <begin position="360"/>
        <end position="384"/>
    </location>
</feature>
<feature type="transmembrane region" description="Helical" evidence="6">
    <location>
        <begin position="104"/>
        <end position="122"/>
    </location>
</feature>
<evidence type="ECO:0000313" key="9">
    <source>
        <dbReference type="Proteomes" id="UP000183206"/>
    </source>
</evidence>
<dbReference type="PANTHER" id="PTHR37422:SF13">
    <property type="entry name" value="LIPOPOLYSACCHARIDE BIOSYNTHESIS PROTEIN PA4999-RELATED"/>
    <property type="match status" value="1"/>
</dbReference>
<reference evidence="8 9" key="1">
    <citation type="journal article" date="2016" name="Environ. Microbiol.">
        <title>Genomic resolution of a cold subsurface aquifer community provides metabolic insights for novel microbes adapted to high CO concentrations.</title>
        <authorList>
            <person name="Probst A.J."/>
            <person name="Castelle C.J."/>
            <person name="Singh A."/>
            <person name="Brown C.T."/>
            <person name="Anantharaman K."/>
            <person name="Sharon I."/>
            <person name="Hug L.A."/>
            <person name="Burstein D."/>
            <person name="Emerson J.B."/>
            <person name="Thomas B.C."/>
            <person name="Banfield J.F."/>
        </authorList>
    </citation>
    <scope>NUCLEOTIDE SEQUENCE [LARGE SCALE GENOMIC DNA]</scope>
    <source>
        <strain evidence="8">CG1_02_47_685</strain>
    </source>
</reference>
<evidence type="ECO:0000256" key="4">
    <source>
        <dbReference type="ARBA" id="ARBA00023136"/>
    </source>
</evidence>
<evidence type="ECO:0000256" key="1">
    <source>
        <dbReference type="ARBA" id="ARBA00004141"/>
    </source>
</evidence>
<comment type="subcellular location">
    <subcellularLocation>
        <location evidence="1">Membrane</location>
        <topology evidence="1">Multi-pass membrane protein</topology>
    </subcellularLocation>
</comment>
<feature type="transmembrane region" description="Helical" evidence="6">
    <location>
        <begin position="396"/>
        <end position="429"/>
    </location>
</feature>
<evidence type="ECO:0000256" key="2">
    <source>
        <dbReference type="ARBA" id="ARBA00022692"/>
    </source>
</evidence>
<evidence type="ECO:0000256" key="6">
    <source>
        <dbReference type="SAM" id="Phobius"/>
    </source>
</evidence>
<dbReference type="Gene3D" id="1.25.40.10">
    <property type="entry name" value="Tetratricopeptide repeat domain"/>
    <property type="match status" value="2"/>
</dbReference>
<evidence type="ECO:0000259" key="7">
    <source>
        <dbReference type="Pfam" id="PF04932"/>
    </source>
</evidence>
<dbReference type="AlphaFoldDB" id="A0A1J4VBB7"/>
<feature type="domain" description="O-antigen ligase-related" evidence="7">
    <location>
        <begin position="217"/>
        <end position="373"/>
    </location>
</feature>
<feature type="transmembrane region" description="Helical" evidence="6">
    <location>
        <begin position="205"/>
        <end position="226"/>
    </location>
</feature>
<protein>
    <recommendedName>
        <fullName evidence="7">O-antigen ligase-related domain-containing protein</fullName>
    </recommendedName>
</protein>
<comment type="caution">
    <text evidence="8">The sequence shown here is derived from an EMBL/GenBank/DDBJ whole genome shotgun (WGS) entry which is preliminary data.</text>
</comment>
<dbReference type="Pfam" id="PF13414">
    <property type="entry name" value="TPR_11"/>
    <property type="match status" value="1"/>
</dbReference>
<feature type="transmembrane region" description="Helical" evidence="6">
    <location>
        <begin position="40"/>
        <end position="58"/>
    </location>
</feature>
<evidence type="ECO:0000313" key="8">
    <source>
        <dbReference type="EMBL" id="OIO33344.1"/>
    </source>
</evidence>
<feature type="repeat" description="TPR" evidence="5">
    <location>
        <begin position="697"/>
        <end position="730"/>
    </location>
</feature>
<feature type="repeat" description="TPR" evidence="5">
    <location>
        <begin position="564"/>
        <end position="597"/>
    </location>
</feature>
<dbReference type="SMART" id="SM00028">
    <property type="entry name" value="TPR"/>
    <property type="match status" value="4"/>
</dbReference>
<organism evidence="8 9">
    <name type="scientific">Candidatus Nomurabacteria bacterium CG1_02_47_685</name>
    <dbReference type="NCBI Taxonomy" id="1805282"/>
    <lineage>
        <taxon>Bacteria</taxon>
        <taxon>Candidatus Nomuraibacteriota</taxon>
    </lineage>
</organism>
<dbReference type="PROSITE" id="PS50005">
    <property type="entry name" value="TPR"/>
    <property type="match status" value="2"/>
</dbReference>
<feature type="transmembrane region" description="Helical" evidence="6">
    <location>
        <begin position="70"/>
        <end position="92"/>
    </location>
</feature>
<gene>
    <name evidence="8" type="ORF">AUJ44_00530</name>
</gene>
<dbReference type="Pfam" id="PF14559">
    <property type="entry name" value="TPR_19"/>
    <property type="match status" value="1"/>
</dbReference>